<evidence type="ECO:0000313" key="2">
    <source>
        <dbReference type="EMBL" id="WVW78452.1"/>
    </source>
</evidence>
<reference evidence="1" key="3">
    <citation type="submission" date="2014-01" db="EMBL/GenBank/DDBJ databases">
        <title>Evolution of pathogenesis and genome organization in the Tremellales.</title>
        <authorList>
            <person name="Cuomo C."/>
            <person name="Litvintseva A."/>
            <person name="Heitman J."/>
            <person name="Chen Y."/>
            <person name="Sun S."/>
            <person name="Springer D."/>
            <person name="Dromer F."/>
            <person name="Young S."/>
            <person name="Zeng Q."/>
            <person name="Chapman S."/>
            <person name="Gujja S."/>
            <person name="Saif S."/>
            <person name="Birren B."/>
        </authorList>
    </citation>
    <scope>NUCLEOTIDE SEQUENCE</scope>
    <source>
        <strain evidence="1">CBS 10118</strain>
    </source>
</reference>
<evidence type="ECO:0000313" key="1">
    <source>
        <dbReference type="EMBL" id="OCF26104.1"/>
    </source>
</evidence>
<dbReference type="GeneID" id="30208180"/>
<reference evidence="2" key="2">
    <citation type="submission" date="2013-07" db="EMBL/GenBank/DDBJ databases">
        <authorList>
            <consortium name="The Broad Institute Genome Sequencing Platform"/>
            <person name="Cuomo C."/>
            <person name="Litvintseva A."/>
            <person name="Chen Y."/>
            <person name="Heitman J."/>
            <person name="Sun S."/>
            <person name="Springer D."/>
            <person name="Dromer F."/>
            <person name="Young S.K."/>
            <person name="Zeng Q."/>
            <person name="Gargeya S."/>
            <person name="Fitzgerald M."/>
            <person name="Abouelleil A."/>
            <person name="Alvarado L."/>
            <person name="Berlin A.M."/>
            <person name="Chapman S.B."/>
            <person name="Dewar J."/>
            <person name="Goldberg J."/>
            <person name="Griggs A."/>
            <person name="Gujja S."/>
            <person name="Hansen M."/>
            <person name="Howarth C."/>
            <person name="Imamovic A."/>
            <person name="Larimer J."/>
            <person name="McCowan C."/>
            <person name="Murphy C."/>
            <person name="Pearson M."/>
            <person name="Priest M."/>
            <person name="Roberts A."/>
            <person name="Saif S."/>
            <person name="Shea T."/>
            <person name="Sykes S."/>
            <person name="Wortman J."/>
            <person name="Nusbaum C."/>
            <person name="Birren B."/>
        </authorList>
    </citation>
    <scope>NUCLEOTIDE SEQUENCE</scope>
    <source>
        <strain evidence="2">CBS 10118</strain>
    </source>
</reference>
<reference evidence="1" key="1">
    <citation type="submission" date="2013-07" db="EMBL/GenBank/DDBJ databases">
        <title>The Genome Sequence of Cryptococcus bestiolae CBS10118.</title>
        <authorList>
            <consortium name="The Broad Institute Genome Sequencing Platform"/>
            <person name="Cuomo C."/>
            <person name="Litvintseva A."/>
            <person name="Chen Y."/>
            <person name="Heitman J."/>
            <person name="Sun S."/>
            <person name="Springer D."/>
            <person name="Dromer F."/>
            <person name="Young S.K."/>
            <person name="Zeng Q."/>
            <person name="Gargeya S."/>
            <person name="Fitzgerald M."/>
            <person name="Abouelleil A."/>
            <person name="Alvarado L."/>
            <person name="Berlin A.M."/>
            <person name="Chapman S.B."/>
            <person name="Dewar J."/>
            <person name="Goldberg J."/>
            <person name="Griggs A."/>
            <person name="Gujja S."/>
            <person name="Hansen M."/>
            <person name="Howarth C."/>
            <person name="Imamovic A."/>
            <person name="Larimer J."/>
            <person name="McCowan C."/>
            <person name="Murphy C."/>
            <person name="Pearson M."/>
            <person name="Priest M."/>
            <person name="Roberts A."/>
            <person name="Saif S."/>
            <person name="Shea T."/>
            <person name="Sykes S."/>
            <person name="Wortman J."/>
            <person name="Nusbaum C."/>
            <person name="Birren B."/>
        </authorList>
    </citation>
    <scope>NUCLEOTIDE SEQUENCE [LARGE SCALE GENOMIC DNA]</scope>
    <source>
        <strain evidence="1">CBS 10118</strain>
    </source>
</reference>
<protein>
    <submittedName>
        <fullName evidence="1">Uncharacterized protein</fullName>
    </submittedName>
</protein>
<reference evidence="2" key="4">
    <citation type="submission" date="2024-02" db="EMBL/GenBank/DDBJ databases">
        <title>Comparative genomics of Cryptococcus and Kwoniella reveals pathogenesis evolution and contrasting modes of karyotype evolution via chromosome fusion or intercentromeric recombination.</title>
        <authorList>
            <person name="Coelho M.A."/>
            <person name="David-Palma M."/>
            <person name="Shea T."/>
            <person name="Bowers K."/>
            <person name="McGinley-Smith S."/>
            <person name="Mohammad A.W."/>
            <person name="Gnirke A."/>
            <person name="Yurkov A.M."/>
            <person name="Nowrousian M."/>
            <person name="Sun S."/>
            <person name="Cuomo C.A."/>
            <person name="Heitman J."/>
        </authorList>
    </citation>
    <scope>NUCLEOTIDE SEQUENCE</scope>
    <source>
        <strain evidence="2">CBS 10118</strain>
    </source>
</reference>
<dbReference type="EMBL" id="KI894020">
    <property type="protein sequence ID" value="OCF26104.1"/>
    <property type="molecule type" value="Genomic_DNA"/>
</dbReference>
<keyword evidence="3" id="KW-1185">Reference proteome</keyword>
<dbReference type="OrthoDB" id="10599732at2759"/>
<dbReference type="VEuPathDB" id="FungiDB:I302_03781"/>
<dbReference type="EMBL" id="CP144541">
    <property type="protein sequence ID" value="WVW78452.1"/>
    <property type="molecule type" value="Genomic_DNA"/>
</dbReference>
<proteinExistence type="predicted"/>
<dbReference type="KEGG" id="kbi:30208180"/>
<name>A0A1B9G4Z0_9TREE</name>
<dbReference type="Proteomes" id="UP000092730">
    <property type="component" value="Chromosome 1"/>
</dbReference>
<sequence length="154" mass="18643">MIIPKVHIDDIAFFDPYEAFPRPPREVKSVTIIFDIFPIRQIISQSVLSQRRRQEKYANIQKMVEDQADARITFVNLEQCDEYYSNNQIAQEMRQAIEEHLDGIDERWWSREKKEVRKRMVHFRRMGEWVDEMLGRGEEEGFWRWTDVDVGSIY</sequence>
<accession>A0A1B9G4Z0</accession>
<evidence type="ECO:0000313" key="3">
    <source>
        <dbReference type="Proteomes" id="UP000092730"/>
    </source>
</evidence>
<organism evidence="1">
    <name type="scientific">Kwoniella bestiolae CBS 10118</name>
    <dbReference type="NCBI Taxonomy" id="1296100"/>
    <lineage>
        <taxon>Eukaryota</taxon>
        <taxon>Fungi</taxon>
        <taxon>Dikarya</taxon>
        <taxon>Basidiomycota</taxon>
        <taxon>Agaricomycotina</taxon>
        <taxon>Tremellomycetes</taxon>
        <taxon>Tremellales</taxon>
        <taxon>Cryptococcaceae</taxon>
        <taxon>Kwoniella</taxon>
    </lineage>
</organism>
<dbReference type="RefSeq" id="XP_019047174.1">
    <property type="nucleotide sequence ID" value="XM_019190426.1"/>
</dbReference>
<dbReference type="AlphaFoldDB" id="A0A1B9G4Z0"/>
<gene>
    <name evidence="1" type="ORF">I302_03781</name>
    <name evidence="2" type="ORF">I302_100406</name>
</gene>